<keyword evidence="7 10" id="KW-0443">Lipid metabolism</keyword>
<keyword evidence="2 10" id="KW-0444">Lipid biosynthesis</keyword>
<feature type="transmembrane region" description="Helical" evidence="10 11">
    <location>
        <begin position="237"/>
        <end position="258"/>
    </location>
</feature>
<comment type="caution">
    <text evidence="10">Lacks conserved residue(s) required for the propagation of feature annotation.</text>
</comment>
<keyword evidence="6 10" id="KW-1133">Transmembrane helix</keyword>
<feature type="transmembrane region" description="Helical" evidence="10 11">
    <location>
        <begin position="174"/>
        <end position="194"/>
    </location>
</feature>
<dbReference type="EMBL" id="JAINUG010000115">
    <property type="protein sequence ID" value="KAJ8395623.1"/>
    <property type="molecule type" value="Genomic_DNA"/>
</dbReference>
<evidence type="ECO:0000256" key="10">
    <source>
        <dbReference type="HAMAP-Rule" id="MF_03207"/>
    </source>
</evidence>
<keyword evidence="8 10" id="KW-0472">Membrane</keyword>
<name>A0AAD7WG67_9TELE</name>
<dbReference type="GO" id="GO:0009922">
    <property type="term" value="F:fatty acid elongase activity"/>
    <property type="evidence" value="ECO:0007669"/>
    <property type="project" value="UniProtKB-UniRule"/>
</dbReference>
<dbReference type="InterPro" id="IPR002076">
    <property type="entry name" value="ELO_fam"/>
</dbReference>
<dbReference type="InterPro" id="IPR033670">
    <property type="entry name" value="ELOVL7"/>
</dbReference>
<evidence type="ECO:0000256" key="7">
    <source>
        <dbReference type="ARBA" id="ARBA00023098"/>
    </source>
</evidence>
<dbReference type="Proteomes" id="UP001221898">
    <property type="component" value="Unassembled WGS sequence"/>
</dbReference>
<dbReference type="Pfam" id="PF01151">
    <property type="entry name" value="ELO"/>
    <property type="match status" value="1"/>
</dbReference>
<dbReference type="GO" id="GO:0005789">
    <property type="term" value="C:endoplasmic reticulum membrane"/>
    <property type="evidence" value="ECO:0007669"/>
    <property type="project" value="UniProtKB-SubCell"/>
</dbReference>
<dbReference type="GO" id="GO:0042761">
    <property type="term" value="P:very long-chain fatty acid biosynthetic process"/>
    <property type="evidence" value="ECO:0007669"/>
    <property type="project" value="UniProtKB-UniRule"/>
</dbReference>
<feature type="transmembrane region" description="Helical" evidence="10 11">
    <location>
        <begin position="113"/>
        <end position="136"/>
    </location>
</feature>
<keyword evidence="10" id="KW-0256">Endoplasmic reticulum</keyword>
<feature type="region of interest" description="Disordered" evidence="12">
    <location>
        <begin position="367"/>
        <end position="485"/>
    </location>
</feature>
<proteinExistence type="inferred from homology"/>
<evidence type="ECO:0000256" key="4">
    <source>
        <dbReference type="ARBA" id="ARBA00022692"/>
    </source>
</evidence>
<organism evidence="13 14">
    <name type="scientific">Aldrovandia affinis</name>
    <dbReference type="NCBI Taxonomy" id="143900"/>
    <lineage>
        <taxon>Eukaryota</taxon>
        <taxon>Metazoa</taxon>
        <taxon>Chordata</taxon>
        <taxon>Craniata</taxon>
        <taxon>Vertebrata</taxon>
        <taxon>Euteleostomi</taxon>
        <taxon>Actinopterygii</taxon>
        <taxon>Neopterygii</taxon>
        <taxon>Teleostei</taxon>
        <taxon>Notacanthiformes</taxon>
        <taxon>Halosauridae</taxon>
        <taxon>Aldrovandia</taxon>
    </lineage>
</organism>
<comment type="catalytic activity">
    <reaction evidence="10 11">
        <text>a very-long-chain acyl-CoA + malonyl-CoA + H(+) = a very-long-chain 3-oxoacyl-CoA + CO2 + CoA</text>
        <dbReference type="Rhea" id="RHEA:32727"/>
        <dbReference type="ChEBI" id="CHEBI:15378"/>
        <dbReference type="ChEBI" id="CHEBI:16526"/>
        <dbReference type="ChEBI" id="CHEBI:57287"/>
        <dbReference type="ChEBI" id="CHEBI:57384"/>
        <dbReference type="ChEBI" id="CHEBI:90725"/>
        <dbReference type="ChEBI" id="CHEBI:90736"/>
        <dbReference type="EC" id="2.3.1.199"/>
    </reaction>
</comment>
<keyword evidence="14" id="KW-1185">Reference proteome</keyword>
<evidence type="ECO:0000256" key="12">
    <source>
        <dbReference type="SAM" id="MobiDB-lite"/>
    </source>
</evidence>
<dbReference type="GO" id="GO:0019367">
    <property type="term" value="P:fatty acid elongation, saturated fatty acid"/>
    <property type="evidence" value="ECO:0007669"/>
    <property type="project" value="UniProtKB-UniRule"/>
</dbReference>
<dbReference type="AlphaFoldDB" id="A0AAD7WG67"/>
<evidence type="ECO:0000256" key="5">
    <source>
        <dbReference type="ARBA" id="ARBA00022832"/>
    </source>
</evidence>
<accession>A0AAD7WG67</accession>
<evidence type="ECO:0000256" key="9">
    <source>
        <dbReference type="ARBA" id="ARBA00023160"/>
    </source>
</evidence>
<evidence type="ECO:0000256" key="1">
    <source>
        <dbReference type="ARBA" id="ARBA00004141"/>
    </source>
</evidence>
<feature type="transmembrane region" description="Helical" evidence="10 11">
    <location>
        <begin position="28"/>
        <end position="48"/>
    </location>
</feature>
<evidence type="ECO:0000313" key="13">
    <source>
        <dbReference type="EMBL" id="KAJ8395623.1"/>
    </source>
</evidence>
<keyword evidence="4 10" id="KW-0812">Transmembrane</keyword>
<evidence type="ECO:0000256" key="11">
    <source>
        <dbReference type="RuleBase" id="RU361115"/>
    </source>
</evidence>
<dbReference type="HAMAP" id="MF_03207">
    <property type="entry name" value="VLCF_elongase_7"/>
    <property type="match status" value="1"/>
</dbReference>
<evidence type="ECO:0000256" key="6">
    <source>
        <dbReference type="ARBA" id="ARBA00022989"/>
    </source>
</evidence>
<keyword evidence="5 10" id="KW-0276">Fatty acid metabolism</keyword>
<evidence type="ECO:0000313" key="14">
    <source>
        <dbReference type="Proteomes" id="UP001221898"/>
    </source>
</evidence>
<dbReference type="GO" id="GO:0034626">
    <property type="term" value="P:fatty acid elongation, polyunsaturated fatty acid"/>
    <property type="evidence" value="ECO:0007669"/>
    <property type="project" value="UniProtKB-UniRule"/>
</dbReference>
<dbReference type="PANTHER" id="PTHR11157">
    <property type="entry name" value="FATTY ACID ACYL TRANSFERASE-RELATED"/>
    <property type="match status" value="1"/>
</dbReference>
<comment type="subcellular location">
    <subcellularLocation>
        <location evidence="10">Endoplasmic reticulum membrane</location>
        <topology evidence="10">Multi-pass membrane protein</topology>
    </subcellularLocation>
    <subcellularLocation>
        <location evidence="1">Membrane</location>
        <topology evidence="1">Multi-pass membrane protein</topology>
    </subcellularLocation>
</comment>
<dbReference type="GO" id="GO:0034625">
    <property type="term" value="P:fatty acid elongation, monounsaturated fatty acid"/>
    <property type="evidence" value="ECO:0007669"/>
    <property type="project" value="UniProtKB-UniRule"/>
</dbReference>
<gene>
    <name evidence="10" type="primary">ELOVL7</name>
    <name evidence="13" type="ORF">AAFF_G00031040</name>
</gene>
<dbReference type="EC" id="2.3.1.199" evidence="10"/>
<comment type="similarity">
    <text evidence="10">Belongs to the ELO family. ELOVL7 subfamily.</text>
</comment>
<dbReference type="GO" id="GO:0035338">
    <property type="term" value="P:long-chain fatty-acyl-CoA biosynthetic process"/>
    <property type="evidence" value="ECO:0007669"/>
    <property type="project" value="UniProtKB-UniRule"/>
</dbReference>
<dbReference type="GO" id="GO:0030148">
    <property type="term" value="P:sphingolipid biosynthetic process"/>
    <property type="evidence" value="ECO:0007669"/>
    <property type="project" value="TreeGrafter"/>
</dbReference>
<feature type="transmembrane region" description="Helical" evidence="10 11">
    <location>
        <begin position="143"/>
        <end position="162"/>
    </location>
</feature>
<evidence type="ECO:0000256" key="3">
    <source>
        <dbReference type="ARBA" id="ARBA00022679"/>
    </source>
</evidence>
<reference evidence="13" key="1">
    <citation type="journal article" date="2023" name="Science">
        <title>Genome structures resolve the early diversification of teleost fishes.</title>
        <authorList>
            <person name="Parey E."/>
            <person name="Louis A."/>
            <person name="Montfort J."/>
            <person name="Bouchez O."/>
            <person name="Roques C."/>
            <person name="Iampietro C."/>
            <person name="Lluch J."/>
            <person name="Castinel A."/>
            <person name="Donnadieu C."/>
            <person name="Desvignes T."/>
            <person name="Floi Bucao C."/>
            <person name="Jouanno E."/>
            <person name="Wen M."/>
            <person name="Mejri S."/>
            <person name="Dirks R."/>
            <person name="Jansen H."/>
            <person name="Henkel C."/>
            <person name="Chen W.J."/>
            <person name="Zahm M."/>
            <person name="Cabau C."/>
            <person name="Klopp C."/>
            <person name="Thompson A.W."/>
            <person name="Robinson-Rechavi M."/>
            <person name="Braasch I."/>
            <person name="Lecointre G."/>
            <person name="Bobe J."/>
            <person name="Postlethwait J.H."/>
            <person name="Berthelot C."/>
            <person name="Roest Crollius H."/>
            <person name="Guiguen Y."/>
        </authorList>
    </citation>
    <scope>NUCLEOTIDE SEQUENCE</scope>
    <source>
        <strain evidence="13">NC1722</strain>
    </source>
</reference>
<sequence>MAINELTSRAVLLYDEMIKVADPRTEDWLLMSSLLPQTIIVAAYIYFVTYLGPKIMENRKPFHLKDVMIVYNFSIVAFSIYMCYEFLMSGWATGYSFHCDLVDYSRSPQAVRMAWTCWLYYFSKFIEMLDTIFFVVRKKNSQVSFLHVLHHSIMPFTWWFGVKFAAGGMGTFHALLNCIVHVIMYSYYGLSALGPAYQKYLWWKKYMTTVQLVQFVLVTVHIGQYFFMKDCQYQHPIFVYVIGLYGLMFLVLFLNFWYHAYIKGKRLPKVAQKCDTVQNGSAVKNAESELLAQQGANVTADVAAARTRQITAKRCLDVPSRGRVVSTPQPLLAIQLKNRFLPLLHEPERSQTTQLALHLNQHRAALTERDAAEDNNTQGRDRTHSDRVTAAATSRPLSQRSSSLVMLPSILSTPMTSSHHHPPPPSASLAAPPTQPSDERDSVCHVRPSPSSTPPPPGRNGSQTTRCATSGQHHPPPPRQTMSVV</sequence>
<comment type="caution">
    <text evidence="13">The sequence shown here is derived from an EMBL/GenBank/DDBJ whole genome shotgun (WGS) entry which is preliminary data.</text>
</comment>
<dbReference type="GO" id="GO:0006636">
    <property type="term" value="P:unsaturated fatty acid biosynthetic process"/>
    <property type="evidence" value="ECO:0007669"/>
    <property type="project" value="UniProtKB-UniRule"/>
</dbReference>
<comment type="function">
    <text evidence="10">Catalyzes the first and rate-limiting reaction of the four reactions that constitute the long-chain fatty acids elongation cycle. This endoplasmic reticulum-bound enzymatic process allows the addition of 2 carbons to the chain of long- and very long-chain fatty acids (VLCFAs) per cycle. Condensing enzyme with higher activity toward C18 acyl-CoAs, especially C18:3(n-3) acyl-CoAs and C18:3(n-6)-CoAs. Also active toward C20:4-, C18:0-, C18:1-, C18:2- and C16:0-CoAs, and weakly toward C20:0-CoA. Little or no activity toward C22:0-, C24:0-, or C26:0-CoAs. May participate to the production of saturated and polyunsaturated VLCFAs of different chain lengths that are involved in multiple biological processes as precursors of membrane lipids and lipid mediators.</text>
</comment>
<feature type="compositionally biased region" description="Polar residues" evidence="12">
    <location>
        <begin position="460"/>
        <end position="472"/>
    </location>
</feature>
<evidence type="ECO:0000256" key="8">
    <source>
        <dbReference type="ARBA" id="ARBA00023136"/>
    </source>
</evidence>
<feature type="transmembrane region" description="Helical" evidence="10 11">
    <location>
        <begin position="69"/>
        <end position="93"/>
    </location>
</feature>
<feature type="compositionally biased region" description="Polar residues" evidence="12">
    <location>
        <begin position="391"/>
        <end position="404"/>
    </location>
</feature>
<dbReference type="PANTHER" id="PTHR11157:SF118">
    <property type="entry name" value="ELONGATION OF VERY LONG CHAIN FATTY ACIDS PROTEIN 7"/>
    <property type="match status" value="1"/>
</dbReference>
<comment type="pathway">
    <text evidence="10">Lipid metabolism; fatty acid biosynthesis.</text>
</comment>
<evidence type="ECO:0000256" key="2">
    <source>
        <dbReference type="ARBA" id="ARBA00022516"/>
    </source>
</evidence>
<keyword evidence="3 10" id="KW-0808">Transferase</keyword>
<protein>
    <recommendedName>
        <fullName evidence="10">Elongation of very long chain fatty acids protein 7</fullName>
        <ecNumber evidence="10">2.3.1.199</ecNumber>
    </recommendedName>
    <alternativeName>
        <fullName evidence="10">3-keto acyl-CoA synthase ELOVL7</fullName>
    </alternativeName>
    <alternativeName>
        <fullName evidence="10">ELOVL fatty acid elongase 7</fullName>
        <shortName evidence="10">ELOVL FA elongase 7</shortName>
    </alternativeName>
    <alternativeName>
        <fullName evidence="10">Very long chain 3-ketoacyl-CoA synthase 7</fullName>
    </alternativeName>
    <alternativeName>
        <fullName evidence="10">Very long chain 3-oxoacyl-CoA synthase 7</fullName>
    </alternativeName>
</protein>
<feature type="transmembrane region" description="Helical" evidence="10 11">
    <location>
        <begin position="206"/>
        <end position="225"/>
    </location>
</feature>
<keyword evidence="9 10" id="KW-0275">Fatty acid biosynthesis</keyword>